<evidence type="ECO:0000256" key="1">
    <source>
        <dbReference type="SAM" id="MobiDB-lite"/>
    </source>
</evidence>
<protein>
    <submittedName>
        <fullName evidence="2">tRNA preQ1(34) S-adenosylmethionine ribosyltransferase-isomerase QueA</fullName>
    </submittedName>
</protein>
<dbReference type="GO" id="GO:0016740">
    <property type="term" value="F:transferase activity"/>
    <property type="evidence" value="ECO:0007669"/>
    <property type="project" value="UniProtKB-KW"/>
</dbReference>
<feature type="compositionally biased region" description="Basic and acidic residues" evidence="1">
    <location>
        <begin position="28"/>
        <end position="40"/>
    </location>
</feature>
<organism evidence="2 3">
    <name type="scientific">Marinobacter nauticus</name>
    <name type="common">Marinobacter hydrocarbonoclasticus</name>
    <name type="synonym">Marinobacter aquaeolei</name>
    <dbReference type="NCBI Taxonomy" id="2743"/>
    <lineage>
        <taxon>Bacteria</taxon>
        <taxon>Pseudomonadati</taxon>
        <taxon>Pseudomonadota</taxon>
        <taxon>Gammaproteobacteria</taxon>
        <taxon>Pseudomonadales</taxon>
        <taxon>Marinobacteraceae</taxon>
        <taxon>Marinobacter</taxon>
    </lineage>
</organism>
<feature type="non-terminal residue" evidence="2">
    <location>
        <position position="1"/>
    </location>
</feature>
<proteinExistence type="predicted"/>
<name>A0A3B8WHR6_MARNT</name>
<evidence type="ECO:0000313" key="3">
    <source>
        <dbReference type="Proteomes" id="UP000261325"/>
    </source>
</evidence>
<feature type="region of interest" description="Disordered" evidence="1">
    <location>
        <begin position="17"/>
        <end position="40"/>
    </location>
</feature>
<dbReference type="EMBL" id="DLYI01000248">
    <property type="protein sequence ID" value="HAC29721.1"/>
    <property type="molecule type" value="Genomic_DNA"/>
</dbReference>
<dbReference type="Proteomes" id="UP000261325">
    <property type="component" value="Unassembled WGS sequence"/>
</dbReference>
<accession>A0A3B8WHR6</accession>
<reference evidence="2 3" key="1">
    <citation type="journal article" date="2018" name="Nat. Biotechnol.">
        <title>A standardized bacterial taxonomy based on genome phylogeny substantially revises the tree of life.</title>
        <authorList>
            <person name="Parks D.H."/>
            <person name="Chuvochina M."/>
            <person name="Waite D.W."/>
            <person name="Rinke C."/>
            <person name="Skarshewski A."/>
            <person name="Chaumeil P.A."/>
            <person name="Hugenholtz P."/>
        </authorList>
    </citation>
    <scope>NUCLEOTIDE SEQUENCE [LARGE SCALE GENOMIC DNA]</scope>
    <source>
        <strain evidence="2">UBA9049</strain>
    </source>
</reference>
<keyword evidence="2" id="KW-0413">Isomerase</keyword>
<comment type="caution">
    <text evidence="2">The sequence shown here is derived from an EMBL/GenBank/DDBJ whole genome shotgun (WGS) entry which is preliminary data.</text>
</comment>
<dbReference type="AlphaFoldDB" id="A0A3B8WHR6"/>
<sequence>YRFFSYGDAMFLTAQEPSRGMMLGTDSAEPHQTESRGESQ</sequence>
<dbReference type="GO" id="GO:0016853">
    <property type="term" value="F:isomerase activity"/>
    <property type="evidence" value="ECO:0007669"/>
    <property type="project" value="UniProtKB-KW"/>
</dbReference>
<evidence type="ECO:0000313" key="2">
    <source>
        <dbReference type="EMBL" id="HAC29721.1"/>
    </source>
</evidence>
<keyword evidence="2" id="KW-0808">Transferase</keyword>
<gene>
    <name evidence="2" type="ORF">DCF82_18240</name>
</gene>